<evidence type="ECO:0000313" key="3">
    <source>
        <dbReference type="Proteomes" id="UP001477947"/>
    </source>
</evidence>
<sequence>MLQDLTVKDFIDELGSNSPAPGGGSVSALSASIASTLVTMVLNLTIGKKEYMEYEDFIKDEIVKSLNHGENYKKEFLDLMEKDTSAFLSLMDAFKMPKNTEEEIQIRKEKIQKGNNEALEIPFEVSQKAYKLYNYIDIAAEYGNKNALSDTGVAALLVEAAVEGALLNVKINILGLKDEDRKKELTEKCEIILEKSRKRKERIINSIESQLK</sequence>
<evidence type="ECO:0000313" key="2">
    <source>
        <dbReference type="EMBL" id="XAM41643.1"/>
    </source>
</evidence>
<reference evidence="2 3" key="1">
    <citation type="submission" date="2024-04" db="EMBL/GenBank/DDBJ databases">
        <title>Isolation and characterization of novel acetogenic strains of the genera Terrisporobacter and Acetoanaerobium.</title>
        <authorList>
            <person name="Boeer T."/>
            <person name="Schueler M.A."/>
            <person name="Lueschen A."/>
            <person name="Eysell L."/>
            <person name="Droege J."/>
            <person name="Heinemann M."/>
            <person name="Engelhardt L."/>
            <person name="Basen M."/>
            <person name="Daniel R."/>
        </authorList>
    </citation>
    <scope>NUCLEOTIDE SEQUENCE [LARGE SCALE GENOMIC DNA]</scope>
    <source>
        <strain evidence="2 3">ELB</strain>
    </source>
</reference>
<name>A0ABZ3FCU5_9FIRM</name>
<dbReference type="GO" id="GO:0004477">
    <property type="term" value="F:methenyltetrahydrofolate cyclohydrolase activity"/>
    <property type="evidence" value="ECO:0007669"/>
    <property type="project" value="UniProtKB-EC"/>
</dbReference>
<keyword evidence="3" id="KW-1185">Reference proteome</keyword>
<dbReference type="InterPro" id="IPR036178">
    <property type="entry name" value="Formintransfe-cycloase-like_sf"/>
</dbReference>
<gene>
    <name evidence="2" type="primary">fchA_1</name>
    <name evidence="2" type="ORF">TPELB_19560</name>
</gene>
<dbReference type="EC" id="3.5.4.9" evidence="2"/>
<dbReference type="Gene3D" id="1.20.120.680">
    <property type="entry name" value="Formiminotetrahydrofolate cyclodeaminase monomer, up-and-down helical bundle"/>
    <property type="match status" value="1"/>
</dbReference>
<keyword evidence="2" id="KW-0378">Hydrolase</keyword>
<dbReference type="SUPFAM" id="SSF101262">
    <property type="entry name" value="Methenyltetrahydrofolate cyclohydrolase-like"/>
    <property type="match status" value="1"/>
</dbReference>
<protein>
    <submittedName>
        <fullName evidence="2">Methenyltetrahydrofolate cyclohydrolase</fullName>
        <ecNumber evidence="2">3.5.4.9</ecNumber>
    </submittedName>
</protein>
<dbReference type="RefSeq" id="WP_343339515.1">
    <property type="nucleotide sequence ID" value="NZ_CP154622.1"/>
</dbReference>
<organism evidence="2 3">
    <name type="scientific">Terrisporobacter petrolearius</name>
    <dbReference type="NCBI Taxonomy" id="1460447"/>
    <lineage>
        <taxon>Bacteria</taxon>
        <taxon>Bacillati</taxon>
        <taxon>Bacillota</taxon>
        <taxon>Clostridia</taxon>
        <taxon>Peptostreptococcales</taxon>
        <taxon>Peptostreptococcaceae</taxon>
        <taxon>Terrisporobacter</taxon>
    </lineage>
</organism>
<feature type="domain" description="Cyclodeaminase/cyclohydrolase" evidence="1">
    <location>
        <begin position="6"/>
        <end position="190"/>
    </location>
</feature>
<accession>A0ABZ3FCU5</accession>
<dbReference type="Proteomes" id="UP001477947">
    <property type="component" value="Chromosome"/>
</dbReference>
<dbReference type="Pfam" id="PF04961">
    <property type="entry name" value="FTCD_C"/>
    <property type="match status" value="1"/>
</dbReference>
<dbReference type="EMBL" id="CP154622">
    <property type="protein sequence ID" value="XAM41643.1"/>
    <property type="molecule type" value="Genomic_DNA"/>
</dbReference>
<proteinExistence type="predicted"/>
<dbReference type="InterPro" id="IPR007044">
    <property type="entry name" value="Cyclodeamin/CycHdrlase"/>
</dbReference>
<evidence type="ECO:0000259" key="1">
    <source>
        <dbReference type="Pfam" id="PF04961"/>
    </source>
</evidence>